<keyword evidence="8" id="KW-1185">Reference proteome</keyword>
<reference evidence="7" key="2">
    <citation type="submission" date="2018-06" db="EMBL/GenBank/DDBJ databases">
        <authorList>
            <person name="Newman J.D."/>
            <person name="Hugo C.J."/>
            <person name="Kriek I.-M."/>
            <person name="Nel L."/>
        </authorList>
    </citation>
    <scope>NUCLEOTIDE SEQUENCE</scope>
    <source>
        <strain evidence="7">KCTC 22548</strain>
    </source>
</reference>
<dbReference type="InterPro" id="IPR006143">
    <property type="entry name" value="RND_pump_MFP"/>
</dbReference>
<keyword evidence="2" id="KW-0813">Transport</keyword>
<dbReference type="InterPro" id="IPR058792">
    <property type="entry name" value="Beta-barrel_RND_2"/>
</dbReference>
<evidence type="ECO:0000256" key="2">
    <source>
        <dbReference type="ARBA" id="ARBA00022448"/>
    </source>
</evidence>
<comment type="caution">
    <text evidence="6">The sequence shown here is derived from an EMBL/GenBank/DDBJ whole genome shotgun (WGS) entry which is preliminary data.</text>
</comment>
<dbReference type="PANTHER" id="PTHR30097">
    <property type="entry name" value="CATION EFFLUX SYSTEM PROTEIN CUSB"/>
    <property type="match status" value="1"/>
</dbReference>
<dbReference type="Gene3D" id="2.40.420.20">
    <property type="match status" value="1"/>
</dbReference>
<keyword evidence="3" id="KW-0175">Coiled coil</keyword>
<feature type="coiled-coil region" evidence="3">
    <location>
        <begin position="109"/>
        <end position="167"/>
    </location>
</feature>
<evidence type="ECO:0000313" key="6">
    <source>
        <dbReference type="EMBL" id="MDR6527047.1"/>
    </source>
</evidence>
<evidence type="ECO:0000259" key="5">
    <source>
        <dbReference type="Pfam" id="PF25973"/>
    </source>
</evidence>
<evidence type="ECO:0000259" key="4">
    <source>
        <dbReference type="Pfam" id="PF25954"/>
    </source>
</evidence>
<gene>
    <name evidence="7" type="ORF">DRF57_16140</name>
    <name evidence="6" type="ORF">J2787_002427</name>
</gene>
<reference evidence="6" key="3">
    <citation type="submission" date="2023-07" db="EMBL/GenBank/DDBJ databases">
        <title>Sorghum-associated microbial communities from plants grown in Nebraska, USA.</title>
        <authorList>
            <person name="Schachtman D."/>
        </authorList>
    </citation>
    <scope>NUCLEOTIDE SEQUENCE</scope>
    <source>
        <strain evidence="6">DS2360</strain>
    </source>
</reference>
<evidence type="ECO:0000256" key="1">
    <source>
        <dbReference type="ARBA" id="ARBA00009477"/>
    </source>
</evidence>
<dbReference type="EMBL" id="JAVDQY010000002">
    <property type="protein sequence ID" value="MDR6527047.1"/>
    <property type="molecule type" value="Genomic_DNA"/>
</dbReference>
<feature type="domain" description="CusB-like beta-barrel" evidence="4">
    <location>
        <begin position="214"/>
        <end position="288"/>
    </location>
</feature>
<dbReference type="RefSeq" id="WP_084086564.1">
    <property type="nucleotide sequence ID" value="NZ_BJYH01000017.1"/>
</dbReference>
<proteinExistence type="inferred from homology"/>
<dbReference type="Pfam" id="PF25973">
    <property type="entry name" value="BSH_CzcB"/>
    <property type="match status" value="1"/>
</dbReference>
<protein>
    <submittedName>
        <fullName evidence="6">Cobalt-zinc-cadmium efflux system membrane fusion protein</fullName>
    </submittedName>
    <submittedName>
        <fullName evidence="7">Efflux RND transporter periplasmic adaptor subunit</fullName>
    </submittedName>
</protein>
<dbReference type="GO" id="GO:0015679">
    <property type="term" value="P:plasma membrane copper ion transport"/>
    <property type="evidence" value="ECO:0007669"/>
    <property type="project" value="TreeGrafter"/>
</dbReference>
<evidence type="ECO:0000256" key="3">
    <source>
        <dbReference type="SAM" id="Coils"/>
    </source>
</evidence>
<evidence type="ECO:0000313" key="9">
    <source>
        <dbReference type="Proteomes" id="UP001184861"/>
    </source>
</evidence>
<dbReference type="InterPro" id="IPR051909">
    <property type="entry name" value="MFP_Cation_Efflux"/>
</dbReference>
<dbReference type="GO" id="GO:0060003">
    <property type="term" value="P:copper ion export"/>
    <property type="evidence" value="ECO:0007669"/>
    <property type="project" value="TreeGrafter"/>
</dbReference>
<dbReference type="PANTHER" id="PTHR30097:SF4">
    <property type="entry name" value="SLR6042 PROTEIN"/>
    <property type="match status" value="1"/>
</dbReference>
<dbReference type="PROSITE" id="PS51257">
    <property type="entry name" value="PROKAR_LIPOPROTEIN"/>
    <property type="match status" value="1"/>
</dbReference>
<dbReference type="Gene3D" id="2.40.30.170">
    <property type="match status" value="1"/>
</dbReference>
<dbReference type="GO" id="GO:0016020">
    <property type="term" value="C:membrane"/>
    <property type="evidence" value="ECO:0007669"/>
    <property type="project" value="InterPro"/>
</dbReference>
<dbReference type="Proteomes" id="UP001184861">
    <property type="component" value="Unassembled WGS sequence"/>
</dbReference>
<dbReference type="Pfam" id="PF25954">
    <property type="entry name" value="Beta-barrel_RND_2"/>
    <property type="match status" value="1"/>
</dbReference>
<dbReference type="AlphaFoldDB" id="A0AAE3YAR7"/>
<comment type="similarity">
    <text evidence="1">Belongs to the membrane fusion protein (MFP) (TC 8.A.1) family.</text>
</comment>
<dbReference type="InterPro" id="IPR058647">
    <property type="entry name" value="BSH_CzcB-like"/>
</dbReference>
<evidence type="ECO:0000313" key="8">
    <source>
        <dbReference type="Proteomes" id="UP000256491"/>
    </source>
</evidence>
<reference evidence="7 8" key="1">
    <citation type="journal article" date="2010" name="Syst. Appl. Microbiol.">
        <title>Four new species of Chryseobacterium from the rhizosphere of coastal sand dune plants, Chryseobacterium elymi sp. nov., Chryseobacterium hagamense sp. nov., Chryseobacterium lathyri sp. nov. and Chryseobacterium rhizosphaerae sp. nov.</title>
        <authorList>
            <person name="Cho S.H."/>
            <person name="Lee K.S."/>
            <person name="Shin D.S."/>
            <person name="Han J.H."/>
            <person name="Park K.S."/>
            <person name="Lee C.H."/>
            <person name="Park K.H."/>
            <person name="Kim S.B."/>
        </authorList>
    </citation>
    <scope>NUCLEOTIDE SEQUENCE [LARGE SCALE GENOMIC DNA]</scope>
    <source>
        <strain evidence="7 8">KCTC 22548</strain>
    </source>
</reference>
<dbReference type="NCBIfam" id="TIGR01730">
    <property type="entry name" value="RND_mfp"/>
    <property type="match status" value="1"/>
</dbReference>
<accession>A0AAE3YAR7</accession>
<name>A0AAE3YAR7_9FLAO</name>
<dbReference type="Proteomes" id="UP000256491">
    <property type="component" value="Unassembled WGS sequence"/>
</dbReference>
<sequence length="371" mass="40979">MKMNITRYIAVIYLSALVSLTGCKDQKQDSEAHKGYCISKELKKDIKLVQAEMRPIEESITLTGEVESNSDKTVPFVSLVDGVVTETYFSLGDYVKKGQVLASVKSTAVNEMQDDTQTLQAQLAVAKRKLSSVEAMYKDDIASQKDLQEARSEVAILQSNISKTQKNMQLYSAGGSTIQIKAPADGYVVSKNISKGMPVTAGGDQLFTVSNLDKVWVMANVYATNMRHVYVDQPVVVKTLAYPDDSFSGKINNISQVFNENERVLKAKIIMDNNGMKLRPGMSADIVLPVNSQNRTALAIPAKAMIFDNNQSYVVVYKKDCELEIRPVTEITSNSQYIYVEGNLKPGENIIASNGLLIYENLKNQLNNATK</sequence>
<dbReference type="EMBL" id="QNUF01000020">
    <property type="protein sequence ID" value="REC73865.1"/>
    <property type="molecule type" value="Genomic_DNA"/>
</dbReference>
<feature type="domain" description="CzcB-like barrel-sandwich hybrid" evidence="5">
    <location>
        <begin position="75"/>
        <end position="211"/>
    </location>
</feature>
<dbReference type="Gene3D" id="2.40.50.100">
    <property type="match status" value="1"/>
</dbReference>
<dbReference type="GO" id="GO:0030313">
    <property type="term" value="C:cell envelope"/>
    <property type="evidence" value="ECO:0007669"/>
    <property type="project" value="TreeGrafter"/>
</dbReference>
<dbReference type="FunFam" id="2.40.30.170:FF:000010">
    <property type="entry name" value="Efflux RND transporter periplasmic adaptor subunit"/>
    <property type="match status" value="1"/>
</dbReference>
<dbReference type="SUPFAM" id="SSF111369">
    <property type="entry name" value="HlyD-like secretion proteins"/>
    <property type="match status" value="1"/>
</dbReference>
<evidence type="ECO:0000313" key="7">
    <source>
        <dbReference type="EMBL" id="REC73865.1"/>
    </source>
</evidence>
<organism evidence="6 9">
    <name type="scientific">Chryseobacterium rhizosphaerae</name>
    <dbReference type="NCBI Taxonomy" id="395937"/>
    <lineage>
        <taxon>Bacteria</taxon>
        <taxon>Pseudomonadati</taxon>
        <taxon>Bacteroidota</taxon>
        <taxon>Flavobacteriia</taxon>
        <taxon>Flavobacteriales</taxon>
        <taxon>Weeksellaceae</taxon>
        <taxon>Chryseobacterium group</taxon>
        <taxon>Chryseobacterium</taxon>
    </lineage>
</organism>
<dbReference type="GO" id="GO:0022857">
    <property type="term" value="F:transmembrane transporter activity"/>
    <property type="evidence" value="ECO:0007669"/>
    <property type="project" value="InterPro"/>
</dbReference>